<feature type="region of interest" description="Disordered" evidence="1">
    <location>
        <begin position="40"/>
        <end position="75"/>
    </location>
</feature>
<dbReference type="Gene3D" id="3.55.50.70">
    <property type="match status" value="1"/>
</dbReference>
<sequence>MGKRAALMPVMLASLAGVGLAGCATTTPAPVPKMPINLMPGQADAPGPATPRKDPGGDYFASRVSGRATHPQPHWTGPVNTLMEQLAHGISWHAVMTYTQRPMPDAAVWNTHAPLVQIVHEINEQIQPLATVRILPMGRTLELTRYDPQWLPKHPTANTRSGVRHSMIAYPIFDQPAAQIQPAPSPSLHGFQKVLTIQPVLAQHGKGPDTACKGGRVITTLGSALQHILPTGWTVYAKPGIEVRFPAQYQCNGPWTGTLRDVLQKSGLHGAIWWGPRIVTLWPAPVLPTYQPTPHLRGYKQTHLRVTVDHPGASTPSVNYSTEASPLTKAQPVLMGQAPLHGATPVFLLNQGDLILTDLQKWAKQSGWTVVWQVPEDWQVPNTTTFSGNFQKAVSQVIQALSANGANVHAVFHTANNTVVISGAGGGE</sequence>
<organism evidence="3">
    <name type="scientific">mine drainage metagenome</name>
    <dbReference type="NCBI Taxonomy" id="410659"/>
    <lineage>
        <taxon>unclassified sequences</taxon>
        <taxon>metagenomes</taxon>
        <taxon>ecological metagenomes</taxon>
    </lineage>
</organism>
<dbReference type="InterPro" id="IPR038140">
    <property type="entry name" value="DotD_sf"/>
</dbReference>
<accession>E6QGN2</accession>
<evidence type="ECO:0000256" key="1">
    <source>
        <dbReference type="SAM" id="MobiDB-lite"/>
    </source>
</evidence>
<evidence type="ECO:0000313" key="3">
    <source>
        <dbReference type="EMBL" id="CBI06396.1"/>
    </source>
</evidence>
<evidence type="ECO:0000259" key="2">
    <source>
        <dbReference type="Pfam" id="PF10671"/>
    </source>
</evidence>
<dbReference type="Pfam" id="PF10671">
    <property type="entry name" value="TcpQ"/>
    <property type="match status" value="1"/>
</dbReference>
<dbReference type="Gene3D" id="3.55.50.60">
    <property type="entry name" value="DotD protein"/>
    <property type="match status" value="1"/>
</dbReference>
<dbReference type="EMBL" id="CABP01000176">
    <property type="protein sequence ID" value="CBI06396.1"/>
    <property type="molecule type" value="Genomic_DNA"/>
</dbReference>
<name>E6QGN2_9ZZZZ</name>
<dbReference type="PROSITE" id="PS51257">
    <property type="entry name" value="PROKAR_LIPOPROTEIN"/>
    <property type="match status" value="1"/>
</dbReference>
<reference evidence="3" key="1">
    <citation type="submission" date="2009-10" db="EMBL/GenBank/DDBJ databases">
        <title>Diversity of trophic interactions inside an arsenic-rich microbial ecosystem.</title>
        <authorList>
            <person name="Bertin P.N."/>
            <person name="Heinrich-Salmeron A."/>
            <person name="Pelletier E."/>
            <person name="Goulhen-Chollet F."/>
            <person name="Arsene-Ploetze F."/>
            <person name="Gallien S."/>
            <person name="Calteau A."/>
            <person name="Vallenet D."/>
            <person name="Casiot C."/>
            <person name="Chane-Woon-Ming B."/>
            <person name="Giloteaux L."/>
            <person name="Barakat M."/>
            <person name="Bonnefoy V."/>
            <person name="Bruneel O."/>
            <person name="Chandler M."/>
            <person name="Cleiss J."/>
            <person name="Duran R."/>
            <person name="Elbaz-Poulichet F."/>
            <person name="Fonknechten N."/>
            <person name="Lauga B."/>
            <person name="Mornico D."/>
            <person name="Ortet P."/>
            <person name="Schaeffer C."/>
            <person name="Siguier P."/>
            <person name="Alexander Thil Smith A."/>
            <person name="Van Dorsselaer A."/>
            <person name="Weissenbach J."/>
            <person name="Medigue C."/>
            <person name="Le Paslier D."/>
        </authorList>
    </citation>
    <scope>NUCLEOTIDE SEQUENCE</scope>
</reference>
<gene>
    <name evidence="3" type="ORF">CARN5_0079</name>
</gene>
<proteinExistence type="predicted"/>
<dbReference type="InterPro" id="IPR018927">
    <property type="entry name" value="Pilus_synth_Q_C"/>
</dbReference>
<feature type="domain" description="Toxin co-regulated pilus biosynthesis protein Q C-terminal" evidence="2">
    <location>
        <begin position="346"/>
        <end position="422"/>
    </location>
</feature>
<protein>
    <recommendedName>
        <fullName evidence="2">Toxin co-regulated pilus biosynthesis protein Q C-terminal domain-containing protein</fullName>
    </recommendedName>
</protein>
<dbReference type="AlphaFoldDB" id="E6QGN2"/>
<comment type="caution">
    <text evidence="3">The sequence shown here is derived from an EMBL/GenBank/DDBJ whole genome shotgun (WGS) entry which is preliminary data.</text>
</comment>